<comment type="catalytic activity">
    <reaction evidence="1">
        <text>S-ubiquitinyl-[E2 ubiquitin-conjugating enzyme]-L-cysteine + [acceptor protein]-L-lysine = [E2 ubiquitin-conjugating enzyme]-L-cysteine + N(6)-ubiquitinyl-[acceptor protein]-L-lysine.</text>
        <dbReference type="EC" id="2.3.2.27"/>
    </reaction>
</comment>
<dbReference type="Pfam" id="PF12678">
    <property type="entry name" value="zf-rbx1"/>
    <property type="match status" value="1"/>
</dbReference>
<dbReference type="VEuPathDB" id="TriTrypDB:LMJLV39_230025500"/>
<sequence>MPKRGRANSTDASYAAEHGFVEVSDADSPATQPISVEEMMESQRDPLLEQQLDALEVDEDFRESIRAMTPNTRRDVLNDIIRHQQHTEIEEGLMRGFHVGDFGSAGPLFTFGAGIPPGMHQAHMMGGSQGNTDADDYADMMGDAEEDEEEDELHGSDRHAAVEEDEEAETGFAVERPPFLLRGMPMGSIDSTGMPHVQHLGGQSPQQAGAQPTVLDILRLIAGHGTPQARSRGGDGLHHQGRGSGQRTAFEEGMMNFHNLIGVLQQANMMQSMGLDHDIDEMTYEELLELEERIGNVSKGVPPALLDSCMVPLRSTSADAGTCAICQEELRGISATATATATTATGAASTATSPSGTDKACVKLLNCPHAFHKPCINQWLTQNKTCPICKVEVLPKPAPSSSSAPSQ</sequence>
<dbReference type="VEuPathDB" id="TriTrypDB:LmjF.23.1730"/>
<dbReference type="InParanoid" id="Q4QB00"/>
<dbReference type="GeneID" id="5652147"/>
<evidence type="ECO:0000256" key="7">
    <source>
        <dbReference type="ARBA" id="ARBA00022786"/>
    </source>
</evidence>
<dbReference type="SMART" id="SM00184">
    <property type="entry name" value="RING"/>
    <property type="match status" value="1"/>
</dbReference>
<name>Q4QB00_LEIMA</name>
<dbReference type="HOGENOM" id="CLU_676984_0_0_1"/>
<reference evidence="12 13" key="1">
    <citation type="journal article" date="2005" name="Science">
        <title>The genome of the kinetoplastid parasite, Leishmania major.</title>
        <authorList>
            <person name="Ivens A.C."/>
            <person name="Peacock C.S."/>
            <person name="Worthey E.A."/>
            <person name="Murphy L."/>
            <person name="Aggarwal G."/>
            <person name="Berriman M."/>
            <person name="Sisk E."/>
            <person name="Rajandream M.A."/>
            <person name="Adlem E."/>
            <person name="Aert R."/>
            <person name="Anupama A."/>
            <person name="Apostolou Z."/>
            <person name="Attipoe P."/>
            <person name="Bason N."/>
            <person name="Bauser C."/>
            <person name="Beck A."/>
            <person name="Beverley S.M."/>
            <person name="Bianchettin G."/>
            <person name="Borzym K."/>
            <person name="Bothe G."/>
            <person name="Bruschi C.V."/>
            <person name="Collins M."/>
            <person name="Cadag E."/>
            <person name="Ciarloni L."/>
            <person name="Clayton C."/>
            <person name="Coulson R.M."/>
            <person name="Cronin A."/>
            <person name="Cruz A.K."/>
            <person name="Davies R.M."/>
            <person name="De Gaudenzi J."/>
            <person name="Dobson D.E."/>
            <person name="Duesterhoeft A."/>
            <person name="Fazelina G."/>
            <person name="Fosker N."/>
            <person name="Frasch A.C."/>
            <person name="Fraser A."/>
            <person name="Fuchs M."/>
            <person name="Gabel C."/>
            <person name="Goble A."/>
            <person name="Goffeau A."/>
            <person name="Harris D."/>
            <person name="Hertz-Fowler C."/>
            <person name="Hilbert H."/>
            <person name="Horn D."/>
            <person name="Huang Y."/>
            <person name="Klages S."/>
            <person name="Knights A."/>
            <person name="Kube M."/>
            <person name="Larke N."/>
            <person name="Litvin L."/>
            <person name="Lord A."/>
            <person name="Louie T."/>
            <person name="Marra M."/>
            <person name="Masuy D."/>
            <person name="Matthews K."/>
            <person name="Michaeli S."/>
            <person name="Mottram J.C."/>
            <person name="Muller-Auer S."/>
            <person name="Munden H."/>
            <person name="Nelson S."/>
            <person name="Norbertczak H."/>
            <person name="Oliver K."/>
            <person name="O'neil S."/>
            <person name="Pentony M."/>
            <person name="Pohl T.M."/>
            <person name="Price C."/>
            <person name="Purnelle B."/>
            <person name="Quail M.A."/>
            <person name="Rabbinowitsch E."/>
            <person name="Reinhardt R."/>
            <person name="Rieger M."/>
            <person name="Rinta J."/>
            <person name="Robben J."/>
            <person name="Robertson L."/>
            <person name="Ruiz J.C."/>
            <person name="Rutter S."/>
            <person name="Saunders D."/>
            <person name="Schafer M."/>
            <person name="Schein J."/>
            <person name="Schwartz D.C."/>
            <person name="Seeger K."/>
            <person name="Seyler A."/>
            <person name="Sharp S."/>
            <person name="Shin H."/>
            <person name="Sivam D."/>
            <person name="Squares R."/>
            <person name="Squares S."/>
            <person name="Tosato V."/>
            <person name="Vogt C."/>
            <person name="Volckaert G."/>
            <person name="Wambutt R."/>
            <person name="Warren T."/>
            <person name="Wedler H."/>
            <person name="Woodward J."/>
            <person name="Zhou S."/>
            <person name="Zimmermann W."/>
            <person name="Smith D.F."/>
            <person name="Blackwell J.M."/>
            <person name="Stuart K.D."/>
            <person name="Barrell B."/>
            <person name="Myler P.J."/>
        </authorList>
    </citation>
    <scope>NUCLEOTIDE SEQUENCE [LARGE SCALE GENOMIC DNA]</scope>
    <source>
        <strain evidence="13">MHOM/IL/81/Friedlin</strain>
    </source>
</reference>
<evidence type="ECO:0000313" key="13">
    <source>
        <dbReference type="Proteomes" id="UP000000542"/>
    </source>
</evidence>
<keyword evidence="13" id="KW-1185">Reference proteome</keyword>
<keyword evidence="4" id="KW-0808">Transferase</keyword>
<dbReference type="RefSeq" id="XP_001683498.1">
    <property type="nucleotide sequence ID" value="XM_001683446.1"/>
</dbReference>
<evidence type="ECO:0000256" key="8">
    <source>
        <dbReference type="ARBA" id="ARBA00022833"/>
    </source>
</evidence>
<proteinExistence type="predicted"/>
<feature type="domain" description="RING-type" evidence="11">
    <location>
        <begin position="323"/>
        <end position="390"/>
    </location>
</feature>
<comment type="pathway">
    <text evidence="2">Protein modification; protein ubiquitination.</text>
</comment>
<evidence type="ECO:0000256" key="10">
    <source>
        <dbReference type="SAM" id="MobiDB-lite"/>
    </source>
</evidence>
<dbReference type="VEuPathDB" id="TriTrypDB:LMJFC_230026300"/>
<keyword evidence="7" id="KW-0833">Ubl conjugation pathway</keyword>
<evidence type="ECO:0000256" key="4">
    <source>
        <dbReference type="ARBA" id="ARBA00022679"/>
    </source>
</evidence>
<dbReference type="EC" id="2.3.2.27" evidence="3"/>
<organism evidence="12 13">
    <name type="scientific">Leishmania major</name>
    <dbReference type="NCBI Taxonomy" id="5664"/>
    <lineage>
        <taxon>Eukaryota</taxon>
        <taxon>Discoba</taxon>
        <taxon>Euglenozoa</taxon>
        <taxon>Kinetoplastea</taxon>
        <taxon>Metakinetoplastina</taxon>
        <taxon>Trypanosomatida</taxon>
        <taxon>Trypanosomatidae</taxon>
        <taxon>Leishmaniinae</taxon>
        <taxon>Leishmania</taxon>
    </lineage>
</organism>
<dbReference type="OMA" id="NDIIRHQ"/>
<dbReference type="GO" id="GO:0008270">
    <property type="term" value="F:zinc ion binding"/>
    <property type="evidence" value="ECO:0007669"/>
    <property type="project" value="UniProtKB-KW"/>
</dbReference>
<feature type="region of interest" description="Disordered" evidence="10">
    <location>
        <begin position="226"/>
        <end position="245"/>
    </location>
</feature>
<dbReference type="GO" id="GO:0005654">
    <property type="term" value="C:nucleoplasm"/>
    <property type="evidence" value="ECO:0000266"/>
    <property type="project" value="GeneDB"/>
</dbReference>
<dbReference type="KEGG" id="lma:LMJF_23_1730"/>
<protein>
    <recommendedName>
        <fullName evidence="3">RING-type E3 ubiquitin transferase</fullName>
        <ecNumber evidence="3">2.3.2.27</ecNumber>
    </recommendedName>
</protein>
<gene>
    <name evidence="12" type="ORF">LMJF_23_1730</name>
</gene>
<keyword evidence="5" id="KW-0479">Metal-binding</keyword>
<evidence type="ECO:0000256" key="6">
    <source>
        <dbReference type="ARBA" id="ARBA00022771"/>
    </source>
</evidence>
<dbReference type="InterPro" id="IPR045191">
    <property type="entry name" value="MBR1/2-like"/>
</dbReference>
<evidence type="ECO:0000256" key="2">
    <source>
        <dbReference type="ARBA" id="ARBA00004906"/>
    </source>
</evidence>
<dbReference type="PANTHER" id="PTHR22937:SF65">
    <property type="entry name" value="E3 UBIQUITIN-PROTEIN LIGASE ARK2C"/>
    <property type="match status" value="1"/>
</dbReference>
<dbReference type="eggNOG" id="KOG0800">
    <property type="taxonomic scope" value="Eukaryota"/>
</dbReference>
<evidence type="ECO:0000256" key="9">
    <source>
        <dbReference type="PROSITE-ProRule" id="PRU00175"/>
    </source>
</evidence>
<evidence type="ECO:0000256" key="3">
    <source>
        <dbReference type="ARBA" id="ARBA00012483"/>
    </source>
</evidence>
<dbReference type="InterPro" id="IPR013083">
    <property type="entry name" value="Znf_RING/FYVE/PHD"/>
</dbReference>
<dbReference type="PANTHER" id="PTHR22937">
    <property type="entry name" value="E3 UBIQUITIN-PROTEIN LIGASE RNF165"/>
    <property type="match status" value="1"/>
</dbReference>
<dbReference type="Proteomes" id="UP000000542">
    <property type="component" value="Chromosome 23"/>
</dbReference>
<dbReference type="VEuPathDB" id="TriTrypDB:LMJSD75_230026100"/>
<dbReference type="SUPFAM" id="SSF57850">
    <property type="entry name" value="RING/U-box"/>
    <property type="match status" value="1"/>
</dbReference>
<feature type="region of interest" description="Disordered" evidence="10">
    <location>
        <begin position="1"/>
        <end position="30"/>
    </location>
</feature>
<dbReference type="EMBL" id="FR796419">
    <property type="protein sequence ID" value="CAJ05000.1"/>
    <property type="molecule type" value="Genomic_DNA"/>
</dbReference>
<dbReference type="STRING" id="5664.Q4QB00"/>
<reference evidence="12 13" key="2">
    <citation type="journal article" date="2011" name="Genome Res.">
        <title>Chromosome and gene copy number variation allow major structural change between species and strains of Leishmania.</title>
        <authorList>
            <person name="Rogers M.B."/>
            <person name="Hilley J.D."/>
            <person name="Dickens N.J."/>
            <person name="Wilkes J."/>
            <person name="Bates P.A."/>
            <person name="Depledge D.P."/>
            <person name="Harris D."/>
            <person name="Her Y."/>
            <person name="Herzyk P."/>
            <person name="Imamura H."/>
            <person name="Otto T.D."/>
            <person name="Sanders M."/>
            <person name="Seeger K."/>
            <person name="Dujardin J.C."/>
            <person name="Berriman M."/>
            <person name="Smith D.F."/>
            <person name="Hertz-Fowler C."/>
            <person name="Mottram J.C."/>
        </authorList>
    </citation>
    <scope>NUCLEOTIDE SEQUENCE [LARGE SCALE GENOMIC DNA]</scope>
    <source>
        <strain evidence="13">MHOM/IL/81/Friedlin</strain>
    </source>
</reference>
<keyword evidence="6 9" id="KW-0863">Zinc-finger</keyword>
<keyword evidence="8" id="KW-0862">Zinc</keyword>
<evidence type="ECO:0000259" key="11">
    <source>
        <dbReference type="PROSITE" id="PS50089"/>
    </source>
</evidence>
<evidence type="ECO:0000256" key="1">
    <source>
        <dbReference type="ARBA" id="ARBA00000900"/>
    </source>
</evidence>
<dbReference type="GO" id="GO:0061630">
    <property type="term" value="F:ubiquitin protein ligase activity"/>
    <property type="evidence" value="ECO:0000318"/>
    <property type="project" value="GO_Central"/>
</dbReference>
<dbReference type="Gene3D" id="3.30.40.10">
    <property type="entry name" value="Zinc/RING finger domain, C3HC4 (zinc finger)"/>
    <property type="match status" value="1"/>
</dbReference>
<accession>Q4QB00</accession>
<evidence type="ECO:0000256" key="5">
    <source>
        <dbReference type="ARBA" id="ARBA00022723"/>
    </source>
</evidence>
<dbReference type="InterPro" id="IPR001841">
    <property type="entry name" value="Znf_RING"/>
</dbReference>
<dbReference type="InterPro" id="IPR024766">
    <property type="entry name" value="Znf_RING_H2"/>
</dbReference>
<dbReference type="PROSITE" id="PS50089">
    <property type="entry name" value="ZF_RING_2"/>
    <property type="match status" value="1"/>
</dbReference>
<evidence type="ECO:0000313" key="12">
    <source>
        <dbReference type="EMBL" id="CAJ05000.1"/>
    </source>
</evidence>
<dbReference type="AlphaFoldDB" id="Q4QB00"/>